<feature type="domain" description="Nitrile hydratase beta subunit-like N-terminal" evidence="1">
    <location>
        <begin position="1"/>
        <end position="88"/>
    </location>
</feature>
<name>A0A0P4RG90_9ACTN</name>
<organism evidence="2 3">
    <name type="scientific">Streptomyces lydicamycinicus</name>
    <dbReference type="NCBI Taxonomy" id="1546107"/>
    <lineage>
        <taxon>Bacteria</taxon>
        <taxon>Bacillati</taxon>
        <taxon>Actinomycetota</taxon>
        <taxon>Actinomycetes</taxon>
        <taxon>Kitasatosporales</taxon>
        <taxon>Streptomycetaceae</taxon>
        <taxon>Streptomyces</taxon>
    </lineage>
</organism>
<dbReference type="SUPFAM" id="SSF50090">
    <property type="entry name" value="Electron transport accessory proteins"/>
    <property type="match status" value="1"/>
</dbReference>
<evidence type="ECO:0000313" key="3">
    <source>
        <dbReference type="Proteomes" id="UP000048965"/>
    </source>
</evidence>
<dbReference type="InterPro" id="IPR008990">
    <property type="entry name" value="Elect_transpt_acc-like_dom_sf"/>
</dbReference>
<reference evidence="3" key="1">
    <citation type="submission" date="2014-09" db="EMBL/GenBank/DDBJ databases">
        <title>Whole genome shotgun sequence of Streptomyces sp. NBRC 110027.</title>
        <authorList>
            <person name="Komaki H."/>
            <person name="Ichikawa N."/>
            <person name="Katano-Makiyama Y."/>
            <person name="Hosoyama A."/>
            <person name="Hashimoto M."/>
            <person name="Uohara A."/>
            <person name="Kitahashi Y."/>
            <person name="Ohji S."/>
            <person name="Kimura A."/>
            <person name="Yamazoe A."/>
            <person name="Igarashi Y."/>
            <person name="Fujita N."/>
        </authorList>
    </citation>
    <scope>NUCLEOTIDE SEQUENCE [LARGE SCALE GENOMIC DNA]</scope>
    <source>
        <strain evidence="3">NBRC 110027</strain>
    </source>
</reference>
<dbReference type="RefSeq" id="WP_042162106.1">
    <property type="nucleotide sequence ID" value="NZ_BBNO01000012.1"/>
</dbReference>
<sequence length="89" mass="10084">MSRVNDVGGQAGFGALEIEADEPPFHADWEARVFALNSVLVRNGVYRLDQFRDAVERMAPQEYLAASYYERWLHAIETLLAERGLLDEG</sequence>
<keyword evidence="3" id="KW-1185">Reference proteome</keyword>
<dbReference type="InterPro" id="IPR042262">
    <property type="entry name" value="CN_hydtase_beta_C"/>
</dbReference>
<evidence type="ECO:0000259" key="1">
    <source>
        <dbReference type="Pfam" id="PF21006"/>
    </source>
</evidence>
<protein>
    <recommendedName>
        <fullName evidence="1">Nitrile hydratase beta subunit-like N-terminal domain-containing protein</fullName>
    </recommendedName>
</protein>
<comment type="caution">
    <text evidence="2">The sequence shown here is derived from an EMBL/GenBank/DDBJ whole genome shotgun (WGS) entry which is preliminary data.</text>
</comment>
<accession>A0A0P4RG90</accession>
<gene>
    <name evidence="2" type="ORF">TPA0598_12_01410</name>
</gene>
<evidence type="ECO:0000313" key="2">
    <source>
        <dbReference type="EMBL" id="GAO12773.1"/>
    </source>
</evidence>
<dbReference type="OrthoDB" id="3478924at2"/>
<reference evidence="2 3" key="2">
    <citation type="journal article" date="2015" name="Stand. Genomic Sci.">
        <title>Draft genome sequence of marine-derived Streptomyces sp. TP-A0598, a producer of anti-MRSA antibiotic lydicamycins.</title>
        <authorList>
            <person name="Komaki H."/>
            <person name="Ichikawa N."/>
            <person name="Hosoyama A."/>
            <person name="Fujita N."/>
            <person name="Igarashi Y."/>
        </authorList>
    </citation>
    <scope>NUCLEOTIDE SEQUENCE [LARGE SCALE GENOMIC DNA]</scope>
    <source>
        <strain evidence="2 3">NBRC 110027</strain>
    </source>
</reference>
<proteinExistence type="predicted"/>
<dbReference type="InterPro" id="IPR049054">
    <property type="entry name" value="CN_hydtase_beta-like_N"/>
</dbReference>
<dbReference type="Pfam" id="PF21006">
    <property type="entry name" value="NHase_beta_N"/>
    <property type="match status" value="1"/>
</dbReference>
<dbReference type="Gene3D" id="1.10.472.20">
    <property type="entry name" value="Nitrile hydratase, beta subunit"/>
    <property type="match status" value="1"/>
</dbReference>
<dbReference type="AlphaFoldDB" id="A0A0P4RG90"/>
<dbReference type="EMBL" id="BBNO01000012">
    <property type="protein sequence ID" value="GAO12773.1"/>
    <property type="molecule type" value="Genomic_DNA"/>
</dbReference>
<dbReference type="Proteomes" id="UP000048965">
    <property type="component" value="Unassembled WGS sequence"/>
</dbReference>